<dbReference type="EMBL" id="CAJVQC010044845">
    <property type="protein sequence ID" value="CAG8780368.1"/>
    <property type="molecule type" value="Genomic_DNA"/>
</dbReference>
<name>A0ACA9R8E0_9GLOM</name>
<proteinExistence type="predicted"/>
<dbReference type="Proteomes" id="UP000789920">
    <property type="component" value="Unassembled WGS sequence"/>
</dbReference>
<evidence type="ECO:0000313" key="1">
    <source>
        <dbReference type="EMBL" id="CAG8780368.1"/>
    </source>
</evidence>
<comment type="caution">
    <text evidence="1">The sequence shown here is derived from an EMBL/GenBank/DDBJ whole genome shotgun (WGS) entry which is preliminary data.</text>
</comment>
<gene>
    <name evidence="1" type="ORF">RPERSI_LOCUS17487</name>
</gene>
<organism evidence="1 2">
    <name type="scientific">Racocetra persica</name>
    <dbReference type="NCBI Taxonomy" id="160502"/>
    <lineage>
        <taxon>Eukaryota</taxon>
        <taxon>Fungi</taxon>
        <taxon>Fungi incertae sedis</taxon>
        <taxon>Mucoromycota</taxon>
        <taxon>Glomeromycotina</taxon>
        <taxon>Glomeromycetes</taxon>
        <taxon>Diversisporales</taxon>
        <taxon>Gigasporaceae</taxon>
        <taxon>Racocetra</taxon>
    </lineage>
</organism>
<feature type="non-terminal residue" evidence="1">
    <location>
        <position position="1"/>
    </location>
</feature>
<accession>A0ACA9R8E0</accession>
<evidence type="ECO:0000313" key="2">
    <source>
        <dbReference type="Proteomes" id="UP000789920"/>
    </source>
</evidence>
<sequence>GKSVIAPEYVTNILPSNYNYLAIEICKLSDYITIEGFSVNQFEADLM</sequence>
<feature type="non-terminal residue" evidence="1">
    <location>
        <position position="47"/>
    </location>
</feature>
<keyword evidence="2" id="KW-1185">Reference proteome</keyword>
<protein>
    <submittedName>
        <fullName evidence="1">12338_t:CDS:1</fullName>
    </submittedName>
</protein>
<reference evidence="1" key="1">
    <citation type="submission" date="2021-06" db="EMBL/GenBank/DDBJ databases">
        <authorList>
            <person name="Kallberg Y."/>
            <person name="Tangrot J."/>
            <person name="Rosling A."/>
        </authorList>
    </citation>
    <scope>NUCLEOTIDE SEQUENCE</scope>
    <source>
        <strain evidence="1">MA461A</strain>
    </source>
</reference>